<dbReference type="EMBL" id="JACTVA010000018">
    <property type="protein sequence ID" value="MBC9207525.1"/>
    <property type="molecule type" value="Genomic_DNA"/>
</dbReference>
<keyword evidence="2" id="KW-1185">Reference proteome</keyword>
<evidence type="ECO:0000313" key="1">
    <source>
        <dbReference type="EMBL" id="MBC9207525.1"/>
    </source>
</evidence>
<proteinExistence type="predicted"/>
<evidence type="ECO:0000313" key="2">
    <source>
        <dbReference type="Proteomes" id="UP000626026"/>
    </source>
</evidence>
<organism evidence="1 2">
    <name type="scientific">Teichococcus aerophilus</name>
    <dbReference type="NCBI Taxonomy" id="1224513"/>
    <lineage>
        <taxon>Bacteria</taxon>
        <taxon>Pseudomonadati</taxon>
        <taxon>Pseudomonadota</taxon>
        <taxon>Alphaproteobacteria</taxon>
        <taxon>Acetobacterales</taxon>
        <taxon>Roseomonadaceae</taxon>
        <taxon>Roseomonas</taxon>
    </lineage>
</organism>
<dbReference type="RefSeq" id="WP_187784687.1">
    <property type="nucleotide sequence ID" value="NZ_JACTVA010000018.1"/>
</dbReference>
<reference evidence="1 2" key="1">
    <citation type="journal article" date="2013" name="Int. J. Syst. Evol. Microbiol.">
        <title>Roseomonas aerophila sp. nov., isolated from air.</title>
        <authorList>
            <person name="Kim S.J."/>
            <person name="Weon H.Y."/>
            <person name="Ahn J.H."/>
            <person name="Hong S.B."/>
            <person name="Seok S.J."/>
            <person name="Whang K.S."/>
            <person name="Kwon S.W."/>
        </authorList>
    </citation>
    <scope>NUCLEOTIDE SEQUENCE [LARGE SCALE GENOMIC DNA]</scope>
    <source>
        <strain evidence="1 2">NBRC 108923</strain>
    </source>
</reference>
<gene>
    <name evidence="1" type="ORF">IBL26_11830</name>
</gene>
<dbReference type="Proteomes" id="UP000626026">
    <property type="component" value="Unassembled WGS sequence"/>
</dbReference>
<name>A0ABR7RLS1_9PROT</name>
<accession>A0ABR7RLS1</accession>
<comment type="caution">
    <text evidence="1">The sequence shown here is derived from an EMBL/GenBank/DDBJ whole genome shotgun (WGS) entry which is preliminary data.</text>
</comment>
<protein>
    <submittedName>
        <fullName evidence="1">Uncharacterized protein</fullName>
    </submittedName>
</protein>
<sequence length="60" mass="7169">MDVARYAAQSDPDCNRHFRRRWTEEEIPSWHLPEQTPTTLEDISMQTLIAWRREAPGRDT</sequence>